<feature type="domain" description="Integrase catalytic" evidence="2">
    <location>
        <begin position="226"/>
        <end position="393"/>
    </location>
</feature>
<dbReference type="Gene3D" id="3.30.420.10">
    <property type="entry name" value="Ribonuclease H-like superfamily/Ribonuclease H"/>
    <property type="match status" value="1"/>
</dbReference>
<reference evidence="3" key="1">
    <citation type="submission" date="2021-07" db="EMBL/GenBank/DDBJ databases">
        <authorList>
            <person name="Catto M.A."/>
            <person name="Jacobson A."/>
            <person name="Kennedy G."/>
            <person name="Labadie P."/>
            <person name="Hunt B.G."/>
            <person name="Srinivasan R."/>
        </authorList>
    </citation>
    <scope>NUCLEOTIDE SEQUENCE</scope>
    <source>
        <strain evidence="3">PL_HMW_Pooled</strain>
        <tissue evidence="3">Head</tissue>
    </source>
</reference>
<keyword evidence="4" id="KW-1185">Reference proteome</keyword>
<sequence>MSYPYTDEVVDTPPRAVLPPSEPLPPELADMVGRCDSISVSERDLLTQLVREYVDVFSLDGEMGRCDWVRFEIDTGDHLPVKEAVRPVPIHHRSEVQGIFRDYLDRGVVSFSKSPWNSPLVIVGKKDGKIRCCVDLRKVNQITRVPQYPLPRTETILESLQGKRVREVLQLYHADPGSGSHMGVSKTLAKIRKRFYWPGYSDDVYDFVLSCQTCRERRGPGAGHRRPRAPLQLWEEGSLFGRFSVDLAGPFRRSREGYRHALVAVEGLTSFPEIIPLKDVKSHTVARALVDIWARYGACRVLRTDQGRQFEAEVLAEVLEIFGVERVRTTPSRPCANGRAEKMVQFLKDSMSKLVDESQADWPDTIPLLLMAYRGTPHSTLKHSPSELLYGKSIRLPADLATRPPEPAYPTSLKEYPAKLRDLLRRLHHDARLNRELASQAMKMRYDANTSLTDFRPGDKVWFFNPIRRKGLAPKLQRPWESGWVVTHKINEVLARIKKGRKLRCVHTDRLAADDRNDCPSTGPLLALLAKVAP</sequence>
<dbReference type="PANTHER" id="PTHR37984:SF5">
    <property type="entry name" value="PROTEIN NYNRIN-LIKE"/>
    <property type="match status" value="1"/>
</dbReference>
<dbReference type="InterPro" id="IPR012337">
    <property type="entry name" value="RNaseH-like_sf"/>
</dbReference>
<dbReference type="InterPro" id="IPR036397">
    <property type="entry name" value="RNaseH_sf"/>
</dbReference>
<gene>
    <name evidence="3" type="ORF">KUF71_011921</name>
</gene>
<dbReference type="PROSITE" id="PS50994">
    <property type="entry name" value="INTEGRASE"/>
    <property type="match status" value="1"/>
</dbReference>
<dbReference type="PANTHER" id="PTHR37984">
    <property type="entry name" value="PROTEIN CBG26694"/>
    <property type="match status" value="1"/>
</dbReference>
<reference evidence="3" key="2">
    <citation type="journal article" date="2023" name="BMC Genomics">
        <title>Pest status, molecular evolution, and epigenetic factors derived from the genome assembly of Frankliniella fusca, a thysanopteran phytovirus vector.</title>
        <authorList>
            <person name="Catto M.A."/>
            <person name="Labadie P.E."/>
            <person name="Jacobson A.L."/>
            <person name="Kennedy G.G."/>
            <person name="Srinivasan R."/>
            <person name="Hunt B.G."/>
        </authorList>
    </citation>
    <scope>NUCLEOTIDE SEQUENCE</scope>
    <source>
        <strain evidence="3">PL_HMW_Pooled</strain>
    </source>
</reference>
<evidence type="ECO:0000313" key="4">
    <source>
        <dbReference type="Proteomes" id="UP001219518"/>
    </source>
</evidence>
<dbReference type="SUPFAM" id="SSF56672">
    <property type="entry name" value="DNA/RNA polymerases"/>
    <property type="match status" value="1"/>
</dbReference>
<dbReference type="AlphaFoldDB" id="A0AAE1HJJ5"/>
<dbReference type="InterPro" id="IPR001584">
    <property type="entry name" value="Integrase_cat-core"/>
</dbReference>
<dbReference type="Proteomes" id="UP001219518">
    <property type="component" value="Unassembled WGS sequence"/>
</dbReference>
<name>A0AAE1HJJ5_9NEOP</name>
<comment type="caution">
    <text evidence="3">The sequence shown here is derived from an EMBL/GenBank/DDBJ whole genome shotgun (WGS) entry which is preliminary data.</text>
</comment>
<dbReference type="InterPro" id="IPR043502">
    <property type="entry name" value="DNA/RNA_pol_sf"/>
</dbReference>
<dbReference type="GO" id="GO:0003676">
    <property type="term" value="F:nucleic acid binding"/>
    <property type="evidence" value="ECO:0007669"/>
    <property type="project" value="InterPro"/>
</dbReference>
<dbReference type="Pfam" id="PF17921">
    <property type="entry name" value="Integrase_H2C2"/>
    <property type="match status" value="1"/>
</dbReference>
<dbReference type="Gene3D" id="3.10.10.10">
    <property type="entry name" value="HIV Type 1 Reverse Transcriptase, subunit A, domain 1"/>
    <property type="match status" value="1"/>
</dbReference>
<dbReference type="GO" id="GO:0015074">
    <property type="term" value="P:DNA integration"/>
    <property type="evidence" value="ECO:0007669"/>
    <property type="project" value="InterPro"/>
</dbReference>
<protein>
    <recommendedName>
        <fullName evidence="1">RNA-directed DNA polymerase</fullName>
        <ecNumber evidence="1">2.7.7.49</ecNumber>
    </recommendedName>
</protein>
<dbReference type="GO" id="GO:0042575">
    <property type="term" value="C:DNA polymerase complex"/>
    <property type="evidence" value="ECO:0007669"/>
    <property type="project" value="UniProtKB-ARBA"/>
</dbReference>
<dbReference type="GO" id="GO:0003964">
    <property type="term" value="F:RNA-directed DNA polymerase activity"/>
    <property type="evidence" value="ECO:0007669"/>
    <property type="project" value="UniProtKB-EC"/>
</dbReference>
<dbReference type="InterPro" id="IPR050951">
    <property type="entry name" value="Retrovirus_Pol_polyprotein"/>
</dbReference>
<organism evidence="3 4">
    <name type="scientific">Frankliniella fusca</name>
    <dbReference type="NCBI Taxonomy" id="407009"/>
    <lineage>
        <taxon>Eukaryota</taxon>
        <taxon>Metazoa</taxon>
        <taxon>Ecdysozoa</taxon>
        <taxon>Arthropoda</taxon>
        <taxon>Hexapoda</taxon>
        <taxon>Insecta</taxon>
        <taxon>Pterygota</taxon>
        <taxon>Neoptera</taxon>
        <taxon>Paraneoptera</taxon>
        <taxon>Thysanoptera</taxon>
        <taxon>Terebrantia</taxon>
        <taxon>Thripoidea</taxon>
        <taxon>Thripidae</taxon>
        <taxon>Frankliniella</taxon>
    </lineage>
</organism>
<evidence type="ECO:0000256" key="1">
    <source>
        <dbReference type="ARBA" id="ARBA00012493"/>
    </source>
</evidence>
<evidence type="ECO:0000259" key="2">
    <source>
        <dbReference type="PROSITE" id="PS50994"/>
    </source>
</evidence>
<dbReference type="EC" id="2.7.7.49" evidence="1"/>
<accession>A0AAE1HJJ5</accession>
<proteinExistence type="predicted"/>
<dbReference type="Gene3D" id="1.10.340.70">
    <property type="match status" value="1"/>
</dbReference>
<dbReference type="InterPro" id="IPR041588">
    <property type="entry name" value="Integrase_H2C2"/>
</dbReference>
<dbReference type="SUPFAM" id="SSF53098">
    <property type="entry name" value="Ribonuclease H-like"/>
    <property type="match status" value="1"/>
</dbReference>
<dbReference type="Pfam" id="PF00665">
    <property type="entry name" value="rve"/>
    <property type="match status" value="1"/>
</dbReference>
<dbReference type="EMBL" id="JAHWGI010001090">
    <property type="protein sequence ID" value="KAK3922452.1"/>
    <property type="molecule type" value="Genomic_DNA"/>
</dbReference>
<evidence type="ECO:0000313" key="3">
    <source>
        <dbReference type="EMBL" id="KAK3922452.1"/>
    </source>
</evidence>